<sequence length="109" mass="11803">MVVSDVAVAVEFMRAVFGATGSVVAGRPVELRIGDSVVMVSEAGERDAFPAFLYIYVDDADAVYRRGLAAGAVIVEEPWDTPYGDRRAMLRDVFGNLYQVATRIDTTAP</sequence>
<name>A0A051TR77_9MYCO</name>
<gene>
    <name evidence="2" type="ORF">K875_04879</name>
</gene>
<dbReference type="EMBL" id="JLXW01000011">
    <property type="protein sequence ID" value="KBZ59320.1"/>
    <property type="molecule type" value="Genomic_DNA"/>
</dbReference>
<evidence type="ECO:0000313" key="2">
    <source>
        <dbReference type="EMBL" id="KBZ59320.1"/>
    </source>
</evidence>
<dbReference type="Proteomes" id="UP000025947">
    <property type="component" value="Unassembled WGS sequence"/>
</dbReference>
<dbReference type="InterPro" id="IPR004360">
    <property type="entry name" value="Glyas_Fos-R_dOase_dom"/>
</dbReference>
<dbReference type="Pfam" id="PF00903">
    <property type="entry name" value="Glyoxalase"/>
    <property type="match status" value="1"/>
</dbReference>
<dbReference type="PATRIC" id="fig|1324261.3.peg.4922"/>
<proteinExistence type="predicted"/>
<comment type="caution">
    <text evidence="2">The sequence shown here is derived from an EMBL/GenBank/DDBJ whole genome shotgun (WGS) entry which is preliminary data.</text>
</comment>
<feature type="domain" description="VOC" evidence="1">
    <location>
        <begin position="1"/>
        <end position="103"/>
    </location>
</feature>
<accession>A0A051TR77</accession>
<dbReference type="InterPro" id="IPR029068">
    <property type="entry name" value="Glyas_Bleomycin-R_OHBP_Dase"/>
</dbReference>
<dbReference type="PANTHER" id="PTHR34109">
    <property type="entry name" value="BNAUNNG04460D PROTEIN-RELATED"/>
    <property type="match status" value="1"/>
</dbReference>
<protein>
    <recommendedName>
        <fullName evidence="1">VOC domain-containing protein</fullName>
    </recommendedName>
</protein>
<dbReference type="Gene3D" id="3.30.720.120">
    <property type="match status" value="1"/>
</dbReference>
<dbReference type="InterPro" id="IPR037523">
    <property type="entry name" value="VOC_core"/>
</dbReference>
<dbReference type="HOGENOM" id="CLU_046006_11_0_11"/>
<dbReference type="PANTHER" id="PTHR34109:SF1">
    <property type="entry name" value="VOC DOMAIN-CONTAINING PROTEIN"/>
    <property type="match status" value="1"/>
</dbReference>
<dbReference type="SUPFAM" id="SSF54593">
    <property type="entry name" value="Glyoxalase/Bleomycin resistance protein/Dihydroxybiphenyl dioxygenase"/>
    <property type="match status" value="1"/>
</dbReference>
<dbReference type="Gene3D" id="3.30.720.110">
    <property type="match status" value="1"/>
</dbReference>
<evidence type="ECO:0000259" key="1">
    <source>
        <dbReference type="PROSITE" id="PS51819"/>
    </source>
</evidence>
<keyword evidence="3" id="KW-1185">Reference proteome</keyword>
<organism evidence="2 3">
    <name type="scientific">Mycobacterium [tuberculosis] TKK-01-0051</name>
    <dbReference type="NCBI Taxonomy" id="1324261"/>
    <lineage>
        <taxon>Bacteria</taxon>
        <taxon>Bacillati</taxon>
        <taxon>Actinomycetota</taxon>
        <taxon>Actinomycetes</taxon>
        <taxon>Mycobacteriales</taxon>
        <taxon>Mycobacteriaceae</taxon>
        <taxon>Mycobacterium</taxon>
        <taxon>Mycobacterium avium complex (MAC)</taxon>
    </lineage>
</organism>
<dbReference type="AlphaFoldDB" id="A0A051TR77"/>
<reference evidence="2 3" key="1">
    <citation type="submission" date="2014-04" db="EMBL/GenBank/DDBJ databases">
        <title>The Genome Sequence of Mycobacterium tuberculosis TKK-01-0051.</title>
        <authorList>
            <consortium name="The Broad Institute Genomics Platform"/>
            <consortium name="The Broad Institute Genome Sequencing Center for Infectious Disease"/>
            <person name="Earl A.M."/>
            <person name="Cohen K."/>
            <person name="Pym A."/>
            <person name="Bishai W."/>
            <person name="Maharaj K."/>
            <person name="Desjardins C."/>
            <person name="Abeel T."/>
            <person name="Young S."/>
            <person name="Zeng Q."/>
            <person name="Gargeya S."/>
            <person name="Abouelleil A."/>
            <person name="Alvarado L."/>
            <person name="Chapman S.B."/>
            <person name="Gainer-Dewar J."/>
            <person name="Goldberg J."/>
            <person name="Griggs A."/>
            <person name="Gujja S."/>
            <person name="Hansen M."/>
            <person name="Howarth C."/>
            <person name="Imamovic A."/>
            <person name="Larimer J."/>
            <person name="Murphy C."/>
            <person name="Naylor J."/>
            <person name="Pearson M."/>
            <person name="Poon T.W."/>
            <person name="Priest M."/>
            <person name="Roberts A."/>
            <person name="Saif S."/>
            <person name="Shea T."/>
            <person name="Sykes S."/>
            <person name="Wortman J."/>
            <person name="Nusbaum C."/>
            <person name="Birren B."/>
        </authorList>
    </citation>
    <scope>NUCLEOTIDE SEQUENCE [LARGE SCALE GENOMIC DNA]</scope>
    <source>
        <strain evidence="2 3">TKK-01-0051</strain>
    </source>
</reference>
<dbReference type="PROSITE" id="PS51819">
    <property type="entry name" value="VOC"/>
    <property type="match status" value="1"/>
</dbReference>
<evidence type="ECO:0000313" key="3">
    <source>
        <dbReference type="Proteomes" id="UP000025947"/>
    </source>
</evidence>